<keyword evidence="2" id="KW-0812">Transmembrane</keyword>
<keyword evidence="4" id="KW-1185">Reference proteome</keyword>
<evidence type="ECO:0000256" key="2">
    <source>
        <dbReference type="SAM" id="Phobius"/>
    </source>
</evidence>
<feature type="transmembrane region" description="Helical" evidence="2">
    <location>
        <begin position="12"/>
        <end position="30"/>
    </location>
</feature>
<dbReference type="Proteomes" id="UP001163046">
    <property type="component" value="Unassembled WGS sequence"/>
</dbReference>
<feature type="region of interest" description="Disordered" evidence="1">
    <location>
        <begin position="89"/>
        <end position="115"/>
    </location>
</feature>
<organism evidence="3 4">
    <name type="scientific">Desmophyllum pertusum</name>
    <dbReference type="NCBI Taxonomy" id="174260"/>
    <lineage>
        <taxon>Eukaryota</taxon>
        <taxon>Metazoa</taxon>
        <taxon>Cnidaria</taxon>
        <taxon>Anthozoa</taxon>
        <taxon>Hexacorallia</taxon>
        <taxon>Scleractinia</taxon>
        <taxon>Caryophylliina</taxon>
        <taxon>Caryophylliidae</taxon>
        <taxon>Desmophyllum</taxon>
    </lineage>
</organism>
<evidence type="ECO:0000256" key="1">
    <source>
        <dbReference type="SAM" id="MobiDB-lite"/>
    </source>
</evidence>
<dbReference type="OrthoDB" id="5961677at2759"/>
<accession>A0A9X0A433</accession>
<keyword evidence="2" id="KW-0472">Membrane</keyword>
<gene>
    <name evidence="3" type="ORF">OS493_008343</name>
</gene>
<name>A0A9X0A433_9CNID</name>
<keyword evidence="2" id="KW-1133">Transmembrane helix</keyword>
<feature type="transmembrane region" description="Helical" evidence="2">
    <location>
        <begin position="51"/>
        <end position="76"/>
    </location>
</feature>
<proteinExistence type="predicted"/>
<dbReference type="EMBL" id="MU825399">
    <property type="protein sequence ID" value="KAJ7393047.1"/>
    <property type="molecule type" value="Genomic_DNA"/>
</dbReference>
<dbReference type="AlphaFoldDB" id="A0A9X0A433"/>
<evidence type="ECO:0000313" key="3">
    <source>
        <dbReference type="EMBL" id="KAJ7393047.1"/>
    </source>
</evidence>
<reference evidence="3" key="1">
    <citation type="submission" date="2023-01" db="EMBL/GenBank/DDBJ databases">
        <title>Genome assembly of the deep-sea coral Lophelia pertusa.</title>
        <authorList>
            <person name="Herrera S."/>
            <person name="Cordes E."/>
        </authorList>
    </citation>
    <scope>NUCLEOTIDE SEQUENCE</scope>
    <source>
        <strain evidence="3">USNM1676648</strain>
        <tissue evidence="3">Polyp</tissue>
    </source>
</reference>
<evidence type="ECO:0000313" key="4">
    <source>
        <dbReference type="Proteomes" id="UP001163046"/>
    </source>
</evidence>
<sequence>MCLKSLITETGVALGVLLITKLLIQFVKFAEVRVKLNQNPALREKLRIHQVLVKWILAGLARLVLFSIHQLSVYVVHAVPRKMVQVMEKSLSNRQRPSPKRTMQRQKSIPVESRRMRDEKQAKEQWINIVQYCNDILPNPIGCYGMLQDLTKSYRILQDLTKSYRILQDLTINPIGSYRILPNPIGSYRISPNPIGSITGSYQIL</sequence>
<comment type="caution">
    <text evidence="3">The sequence shown here is derived from an EMBL/GenBank/DDBJ whole genome shotgun (WGS) entry which is preliminary data.</text>
</comment>
<protein>
    <submittedName>
        <fullName evidence="3">Uncharacterized protein</fullName>
    </submittedName>
</protein>